<dbReference type="GO" id="GO:0004252">
    <property type="term" value="F:serine-type endopeptidase activity"/>
    <property type="evidence" value="ECO:0007669"/>
    <property type="project" value="InterPro"/>
</dbReference>
<evidence type="ECO:0000259" key="9">
    <source>
        <dbReference type="Pfam" id="PF01694"/>
    </source>
</evidence>
<evidence type="ECO:0000256" key="6">
    <source>
        <dbReference type="ARBA" id="ARBA00023136"/>
    </source>
</evidence>
<comment type="subcellular location">
    <subcellularLocation>
        <location evidence="1">Membrane</location>
        <topology evidence="1">Multi-pass membrane protein</topology>
    </subcellularLocation>
</comment>
<name>A0A832I0J8_UNCEI</name>
<evidence type="ECO:0000256" key="5">
    <source>
        <dbReference type="ARBA" id="ARBA00022989"/>
    </source>
</evidence>
<dbReference type="InterPro" id="IPR035952">
    <property type="entry name" value="Rhomboid-like_sf"/>
</dbReference>
<dbReference type="EMBL" id="DSQF01000005">
    <property type="protein sequence ID" value="HGZ42489.1"/>
    <property type="molecule type" value="Genomic_DNA"/>
</dbReference>
<sequence>MVVLLPAPFGPSSPKHSPRRTSNEIPSTARSAPNDLTRLRATIALTGGGPPPASGTPRGRHHTRRRDTGGPGRAPARSARAPARRPGPRPPARAARLPARGGAGSVRGMDREPDPARVPEETAGAAPPRSAPHGAGPDDPFAGGTEADGWVPPDPDEPPPVELWSAVGDVPPWGTAVLLLAWAAVFAALAARGELGDRFAFLAWGASATGRPAPETAWRLLASTFVHAGAAHIAANALSMLLVGPAVERVFGRWAFWWTYAAGGAAASAASLAWRALRHPGAESLSVGASGAVFALGGALLAGAWRLRGRLAPGRARAMGAALLFLLGQSLAAGFTRHGTDNAAHATGLAAGLAIGALAPLSPRLGGRPAGALLRTAGAAAAVALAAALALGARGGLGR</sequence>
<dbReference type="GO" id="GO:0006508">
    <property type="term" value="P:proteolysis"/>
    <property type="evidence" value="ECO:0007669"/>
    <property type="project" value="UniProtKB-KW"/>
</dbReference>
<dbReference type="AlphaFoldDB" id="A0A832I0J8"/>
<dbReference type="PANTHER" id="PTHR43731:SF14">
    <property type="entry name" value="PRESENILIN-ASSOCIATED RHOMBOID-LIKE PROTEIN, MITOCHONDRIAL"/>
    <property type="match status" value="1"/>
</dbReference>
<keyword evidence="3 8" id="KW-0812">Transmembrane</keyword>
<evidence type="ECO:0000256" key="8">
    <source>
        <dbReference type="SAM" id="Phobius"/>
    </source>
</evidence>
<evidence type="ECO:0000256" key="2">
    <source>
        <dbReference type="ARBA" id="ARBA00009045"/>
    </source>
</evidence>
<keyword evidence="4" id="KW-0378">Hydrolase</keyword>
<feature type="transmembrane region" description="Helical" evidence="8">
    <location>
        <begin position="255"/>
        <end position="274"/>
    </location>
</feature>
<dbReference type="PANTHER" id="PTHR43731">
    <property type="entry name" value="RHOMBOID PROTEASE"/>
    <property type="match status" value="1"/>
</dbReference>
<feature type="transmembrane region" description="Helical" evidence="8">
    <location>
        <begin position="319"/>
        <end position="337"/>
    </location>
</feature>
<feature type="region of interest" description="Disordered" evidence="7">
    <location>
        <begin position="1"/>
        <end position="161"/>
    </location>
</feature>
<protein>
    <submittedName>
        <fullName evidence="10">Rhomboid family intramembrane serine protease</fullName>
    </submittedName>
</protein>
<comment type="similarity">
    <text evidence="2">Belongs to the peptidase S54 family.</text>
</comment>
<feature type="compositionally biased region" description="Basic and acidic residues" evidence="7">
    <location>
        <begin position="108"/>
        <end position="120"/>
    </location>
</feature>
<keyword evidence="6 8" id="KW-0472">Membrane</keyword>
<evidence type="ECO:0000256" key="3">
    <source>
        <dbReference type="ARBA" id="ARBA00022692"/>
    </source>
</evidence>
<dbReference type="GO" id="GO:0016020">
    <property type="term" value="C:membrane"/>
    <property type="evidence" value="ECO:0007669"/>
    <property type="project" value="UniProtKB-SubCell"/>
</dbReference>
<reference evidence="10" key="1">
    <citation type="journal article" date="2020" name="mSystems">
        <title>Genome- and Community-Level Interaction Insights into Carbon Utilization and Element Cycling Functions of Hydrothermarchaeota in Hydrothermal Sediment.</title>
        <authorList>
            <person name="Zhou Z."/>
            <person name="Liu Y."/>
            <person name="Xu W."/>
            <person name="Pan J."/>
            <person name="Luo Z.H."/>
            <person name="Li M."/>
        </authorList>
    </citation>
    <scope>NUCLEOTIDE SEQUENCE [LARGE SCALE GENOMIC DNA]</scope>
    <source>
        <strain evidence="10">SpSt-381</strain>
    </source>
</reference>
<dbReference type="Gene3D" id="1.20.1540.10">
    <property type="entry name" value="Rhomboid-like"/>
    <property type="match status" value="1"/>
</dbReference>
<gene>
    <name evidence="10" type="ORF">ENR23_03505</name>
</gene>
<dbReference type="InterPro" id="IPR022764">
    <property type="entry name" value="Peptidase_S54_rhomboid_dom"/>
</dbReference>
<evidence type="ECO:0000256" key="1">
    <source>
        <dbReference type="ARBA" id="ARBA00004141"/>
    </source>
</evidence>
<dbReference type="SUPFAM" id="SSF144091">
    <property type="entry name" value="Rhomboid-like"/>
    <property type="match status" value="1"/>
</dbReference>
<keyword evidence="10" id="KW-0645">Protease</keyword>
<comment type="caution">
    <text evidence="10">The sequence shown here is derived from an EMBL/GenBank/DDBJ whole genome shotgun (WGS) entry which is preliminary data.</text>
</comment>
<feature type="transmembrane region" description="Helical" evidence="8">
    <location>
        <begin position="286"/>
        <end position="307"/>
    </location>
</feature>
<evidence type="ECO:0000313" key="10">
    <source>
        <dbReference type="EMBL" id="HGZ42489.1"/>
    </source>
</evidence>
<feature type="transmembrane region" description="Helical" evidence="8">
    <location>
        <begin position="373"/>
        <end position="393"/>
    </location>
</feature>
<organism evidence="10">
    <name type="scientific">Eiseniibacteriota bacterium</name>
    <dbReference type="NCBI Taxonomy" id="2212470"/>
    <lineage>
        <taxon>Bacteria</taxon>
        <taxon>Candidatus Eiseniibacteriota</taxon>
    </lineage>
</organism>
<keyword evidence="5 8" id="KW-1133">Transmembrane helix</keyword>
<feature type="transmembrane region" description="Helical" evidence="8">
    <location>
        <begin position="343"/>
        <end position="361"/>
    </location>
</feature>
<proteinExistence type="inferred from homology"/>
<evidence type="ECO:0000256" key="4">
    <source>
        <dbReference type="ARBA" id="ARBA00022801"/>
    </source>
</evidence>
<feature type="domain" description="Peptidase S54 rhomboid" evidence="9">
    <location>
        <begin position="215"/>
        <end position="358"/>
    </location>
</feature>
<dbReference type="Pfam" id="PF01694">
    <property type="entry name" value="Rhomboid"/>
    <property type="match status" value="1"/>
</dbReference>
<dbReference type="InterPro" id="IPR050925">
    <property type="entry name" value="Rhomboid_protease_S54"/>
</dbReference>
<evidence type="ECO:0000256" key="7">
    <source>
        <dbReference type="SAM" id="MobiDB-lite"/>
    </source>
</evidence>
<accession>A0A832I0J8</accession>